<reference evidence="4 5" key="1">
    <citation type="submission" date="2015-05" db="EMBL/GenBank/DDBJ databases">
        <authorList>
            <person name="Fogelqvist Johan"/>
        </authorList>
    </citation>
    <scope>NUCLEOTIDE SEQUENCE [LARGE SCALE GENOMIC DNA]</scope>
    <source>
        <strain evidence="2">VL1</strain>
        <strain evidence="3">VL2</strain>
    </source>
</reference>
<evidence type="ECO:0000313" key="4">
    <source>
        <dbReference type="Proteomes" id="UP000044602"/>
    </source>
</evidence>
<dbReference type="AlphaFoldDB" id="A0A0G4KCZ0"/>
<protein>
    <submittedName>
        <fullName evidence="2">Uncharacterized protein</fullName>
    </submittedName>
</protein>
<evidence type="ECO:0000313" key="5">
    <source>
        <dbReference type="Proteomes" id="UP000045706"/>
    </source>
</evidence>
<name>A0A0G4KCZ0_VERLO</name>
<feature type="region of interest" description="Disordered" evidence="1">
    <location>
        <begin position="165"/>
        <end position="196"/>
    </location>
</feature>
<gene>
    <name evidence="2" type="ORF">BN1708_000140</name>
    <name evidence="3" type="ORF">BN1723_005936</name>
</gene>
<proteinExistence type="predicted"/>
<dbReference type="Proteomes" id="UP000045706">
    <property type="component" value="Unassembled WGS sequence"/>
</dbReference>
<dbReference type="STRING" id="100787.A0A0G4KCZ0"/>
<dbReference type="EMBL" id="CVQI01033717">
    <property type="protein sequence ID" value="CRK43951.1"/>
    <property type="molecule type" value="Genomic_DNA"/>
</dbReference>
<evidence type="ECO:0000313" key="3">
    <source>
        <dbReference type="EMBL" id="CRK43951.1"/>
    </source>
</evidence>
<dbReference type="InterPro" id="IPR036396">
    <property type="entry name" value="Cyt_P450_sf"/>
</dbReference>
<accession>A0A0G4KCZ0</accession>
<dbReference type="GO" id="GO:0020037">
    <property type="term" value="F:heme binding"/>
    <property type="evidence" value="ECO:0007669"/>
    <property type="project" value="InterPro"/>
</dbReference>
<feature type="compositionally biased region" description="Polar residues" evidence="1">
    <location>
        <begin position="184"/>
        <end position="194"/>
    </location>
</feature>
<evidence type="ECO:0000256" key="1">
    <source>
        <dbReference type="SAM" id="MobiDB-lite"/>
    </source>
</evidence>
<dbReference type="Proteomes" id="UP000044602">
    <property type="component" value="Unassembled WGS sequence"/>
</dbReference>
<dbReference type="EMBL" id="CVQH01000001">
    <property type="protein sequence ID" value="CRJ80005.1"/>
    <property type="molecule type" value="Genomic_DNA"/>
</dbReference>
<dbReference type="GO" id="GO:0016705">
    <property type="term" value="F:oxidoreductase activity, acting on paired donors, with incorporation or reduction of molecular oxygen"/>
    <property type="evidence" value="ECO:0007669"/>
    <property type="project" value="InterPro"/>
</dbReference>
<dbReference type="GO" id="GO:0005506">
    <property type="term" value="F:iron ion binding"/>
    <property type="evidence" value="ECO:0007669"/>
    <property type="project" value="InterPro"/>
</dbReference>
<dbReference type="Gene3D" id="1.10.630.10">
    <property type="entry name" value="Cytochrome P450"/>
    <property type="match status" value="1"/>
</dbReference>
<organism evidence="2 4">
    <name type="scientific">Verticillium longisporum</name>
    <name type="common">Verticillium dahliae var. longisporum</name>
    <dbReference type="NCBI Taxonomy" id="100787"/>
    <lineage>
        <taxon>Eukaryota</taxon>
        <taxon>Fungi</taxon>
        <taxon>Dikarya</taxon>
        <taxon>Ascomycota</taxon>
        <taxon>Pezizomycotina</taxon>
        <taxon>Sordariomycetes</taxon>
        <taxon>Hypocreomycetidae</taxon>
        <taxon>Glomerellales</taxon>
        <taxon>Plectosphaerellaceae</taxon>
        <taxon>Verticillium</taxon>
    </lineage>
</organism>
<sequence length="250" mass="28732">MAFVEMILSQLSPEWKLYSYSDFRFGQSLLGSKETWYTWQDNRAMYNEFKLMVELQPRSHDHTERPRTINSLAIRAYMKEYDSKPAHSDDFDPELLETTIQQIKIFFFAGHDTTSSALCLAYSRYYKSPNNSADCALNTMLPQPQSFDGSLQNRSNARIPQPASRYNSLHQREATPRRFCPRSNRATPTSPSSTRKQERMILAIIARNFETAPLYAEGIVSFTGDVAYRSGLRDEVIPDPRDDKLATDAT</sequence>
<dbReference type="SUPFAM" id="SSF48264">
    <property type="entry name" value="Cytochrome P450"/>
    <property type="match status" value="1"/>
</dbReference>
<evidence type="ECO:0000313" key="2">
    <source>
        <dbReference type="EMBL" id="CRJ80005.1"/>
    </source>
</evidence>
<dbReference type="GO" id="GO:0004497">
    <property type="term" value="F:monooxygenase activity"/>
    <property type="evidence" value="ECO:0007669"/>
    <property type="project" value="InterPro"/>
</dbReference>
<keyword evidence="4" id="KW-1185">Reference proteome</keyword>